<dbReference type="GO" id="GO:0005886">
    <property type="term" value="C:plasma membrane"/>
    <property type="evidence" value="ECO:0007669"/>
    <property type="project" value="UniProtKB-SubCell"/>
</dbReference>
<evidence type="ECO:0000256" key="11">
    <source>
        <dbReference type="RuleBase" id="RU362091"/>
    </source>
</evidence>
<dbReference type="NCBIfam" id="TIGR00813">
    <property type="entry name" value="sss"/>
    <property type="match status" value="1"/>
</dbReference>
<dbReference type="Proteomes" id="UP000694867">
    <property type="component" value="Unplaced"/>
</dbReference>
<feature type="transmembrane region" description="Helical" evidence="12">
    <location>
        <begin position="84"/>
        <end position="108"/>
    </location>
</feature>
<dbReference type="PANTHER" id="PTHR42985">
    <property type="entry name" value="SODIUM-COUPLED MONOCARBOXYLATE TRANSPORTER"/>
    <property type="match status" value="1"/>
</dbReference>
<dbReference type="GO" id="GO:0015293">
    <property type="term" value="F:symporter activity"/>
    <property type="evidence" value="ECO:0007669"/>
    <property type="project" value="TreeGrafter"/>
</dbReference>
<evidence type="ECO:0000256" key="9">
    <source>
        <dbReference type="ARBA" id="ARBA00023136"/>
    </source>
</evidence>
<dbReference type="PANTHER" id="PTHR42985:SF40">
    <property type="entry name" value="LD47995P-RELATED"/>
    <property type="match status" value="1"/>
</dbReference>
<dbReference type="AlphaFoldDB" id="A0AAJ7PB06"/>
<feature type="transmembrane region" description="Helical" evidence="12">
    <location>
        <begin position="159"/>
        <end position="178"/>
    </location>
</feature>
<feature type="transmembrane region" description="Helical" evidence="12">
    <location>
        <begin position="335"/>
        <end position="363"/>
    </location>
</feature>
<feature type="transmembrane region" description="Helical" evidence="12">
    <location>
        <begin position="190"/>
        <end position="208"/>
    </location>
</feature>
<comment type="similarity">
    <text evidence="2 11">Belongs to the sodium:solute symporter (SSF) (TC 2.A.21) family.</text>
</comment>
<feature type="transmembrane region" description="Helical" evidence="12">
    <location>
        <begin position="129"/>
        <end position="147"/>
    </location>
</feature>
<keyword evidence="13" id="KW-1185">Reference proteome</keyword>
<keyword evidence="7" id="KW-0915">Sodium</keyword>
<feature type="transmembrane region" description="Helical" evidence="12">
    <location>
        <begin position="238"/>
        <end position="257"/>
    </location>
</feature>
<keyword evidence="8" id="KW-0406">Ion transport</keyword>
<keyword evidence="10" id="KW-0739">Sodium transport</keyword>
<dbReference type="GeneID" id="100909196"/>
<feature type="transmembrane region" description="Helical" evidence="12">
    <location>
        <begin position="411"/>
        <end position="433"/>
    </location>
</feature>
<keyword evidence="5 12" id="KW-0812">Transmembrane</keyword>
<evidence type="ECO:0000256" key="1">
    <source>
        <dbReference type="ARBA" id="ARBA00004651"/>
    </source>
</evidence>
<dbReference type="Gene3D" id="1.20.1730.10">
    <property type="entry name" value="Sodium/glucose cotransporter"/>
    <property type="match status" value="1"/>
</dbReference>
<evidence type="ECO:0000256" key="3">
    <source>
        <dbReference type="ARBA" id="ARBA00022448"/>
    </source>
</evidence>
<organism evidence="13 14">
    <name type="scientific">Galendromus occidentalis</name>
    <name type="common">western predatory mite</name>
    <dbReference type="NCBI Taxonomy" id="34638"/>
    <lineage>
        <taxon>Eukaryota</taxon>
        <taxon>Metazoa</taxon>
        <taxon>Ecdysozoa</taxon>
        <taxon>Arthropoda</taxon>
        <taxon>Chelicerata</taxon>
        <taxon>Arachnida</taxon>
        <taxon>Acari</taxon>
        <taxon>Parasitiformes</taxon>
        <taxon>Mesostigmata</taxon>
        <taxon>Gamasina</taxon>
        <taxon>Phytoseioidea</taxon>
        <taxon>Phytoseiidae</taxon>
        <taxon>Typhlodrominae</taxon>
        <taxon>Galendromus</taxon>
    </lineage>
</organism>
<dbReference type="KEGG" id="goe:100909196"/>
<gene>
    <name evidence="14" type="primary">LOC100909196</name>
</gene>
<dbReference type="InterPro" id="IPR001734">
    <property type="entry name" value="Na/solute_symporter"/>
</dbReference>
<sequence>MLGPRGSFTTADYMVLVLVLVLSAAIGAFFAYKGRKSLCSKEFLVGNRKLQVFPVTMSMMATFLSAIAFLGFPAEIFVFGFQYVLVAAGAVVGVFIAAEFFMPIFYEMDSVSINAYLEQRFDSKILRKLASLLYIINQCIYLGVVLYGPSLTLGSVTGLPVWLSIIINGIVCTLYTSLGGIKAVVWTDVLQMLLMLSGFMMVFLTGILDRGGLANIFNESKRYGLMEFDFRLDFQRTFTVWSVFIGWTVVWAINYGCNQTMVQRYCSVKTKARSRVSIYSNMIGVASILTVACICGLVLFVEYRTCDPIKVGLLRKYDELMPHYVLQRFSDYPGLAGLFVSAAYSGSLSTMSSGYNALSAVVWEDFMAPTLGKRMTNLSIMRLTKAIATFFGLLTIVVAFFASYLRSIVQASIATGGSFTGAVGGLFFLGVLFPWCGGRAALTSTVIGTAVSLWIAIGSILIPKPTHYSQFTSVKECFSSYNYTVSVPIGGHARPPSSIYTISYLWIPVISFALTFGLGVLFTVVQGLKQSAKVDPRLVSPALRLYYRNWLKRLEAEKSLNTKVENMISTIYKSTLQDGTATLRSSAGMQSTNTLDSTLTRSLASSTTNSDRPSPEETAKNYANGATIIARADPATITYV</sequence>
<evidence type="ECO:0000313" key="13">
    <source>
        <dbReference type="Proteomes" id="UP000694867"/>
    </source>
</evidence>
<dbReference type="PROSITE" id="PS50283">
    <property type="entry name" value="NA_SOLUT_SYMP_3"/>
    <property type="match status" value="1"/>
</dbReference>
<name>A0AAJ7PB06_9ACAR</name>
<feature type="transmembrane region" description="Helical" evidence="12">
    <location>
        <begin position="383"/>
        <end position="405"/>
    </location>
</feature>
<feature type="transmembrane region" description="Helical" evidence="12">
    <location>
        <begin position="504"/>
        <end position="525"/>
    </location>
</feature>
<feature type="transmembrane region" description="Helical" evidence="12">
    <location>
        <begin position="52"/>
        <end position="72"/>
    </location>
</feature>
<evidence type="ECO:0000256" key="12">
    <source>
        <dbReference type="SAM" id="Phobius"/>
    </source>
</evidence>
<evidence type="ECO:0000256" key="6">
    <source>
        <dbReference type="ARBA" id="ARBA00022989"/>
    </source>
</evidence>
<dbReference type="GO" id="GO:0006814">
    <property type="term" value="P:sodium ion transport"/>
    <property type="evidence" value="ECO:0007669"/>
    <property type="project" value="UniProtKB-KW"/>
</dbReference>
<evidence type="ECO:0000313" key="14">
    <source>
        <dbReference type="RefSeq" id="XP_018497241.1"/>
    </source>
</evidence>
<dbReference type="CDD" id="cd11492">
    <property type="entry name" value="SLC5sbd_NIS-SMVT"/>
    <property type="match status" value="1"/>
</dbReference>
<dbReference type="InterPro" id="IPR038377">
    <property type="entry name" value="Na/Glc_symporter_sf"/>
</dbReference>
<dbReference type="InterPro" id="IPR051163">
    <property type="entry name" value="Sodium:Solute_Symporter_SSF"/>
</dbReference>
<evidence type="ECO:0000256" key="5">
    <source>
        <dbReference type="ARBA" id="ARBA00022692"/>
    </source>
</evidence>
<feature type="transmembrane region" description="Helical" evidence="12">
    <location>
        <begin position="278"/>
        <end position="301"/>
    </location>
</feature>
<dbReference type="RefSeq" id="XP_018497241.1">
    <property type="nucleotide sequence ID" value="XM_018641725.1"/>
</dbReference>
<feature type="transmembrane region" description="Helical" evidence="12">
    <location>
        <begin position="13"/>
        <end position="32"/>
    </location>
</feature>
<reference evidence="14" key="1">
    <citation type="submission" date="2025-08" db="UniProtKB">
        <authorList>
            <consortium name="RefSeq"/>
        </authorList>
    </citation>
    <scope>IDENTIFICATION</scope>
</reference>
<evidence type="ECO:0000256" key="2">
    <source>
        <dbReference type="ARBA" id="ARBA00006434"/>
    </source>
</evidence>
<dbReference type="Pfam" id="PF00474">
    <property type="entry name" value="SSF"/>
    <property type="match status" value="1"/>
</dbReference>
<comment type="subcellular location">
    <subcellularLocation>
        <location evidence="1">Cell membrane</location>
        <topology evidence="1">Multi-pass membrane protein</topology>
    </subcellularLocation>
</comment>
<evidence type="ECO:0000256" key="7">
    <source>
        <dbReference type="ARBA" id="ARBA00023053"/>
    </source>
</evidence>
<evidence type="ECO:0000256" key="8">
    <source>
        <dbReference type="ARBA" id="ARBA00023065"/>
    </source>
</evidence>
<keyword evidence="4" id="KW-1003">Cell membrane</keyword>
<evidence type="ECO:0000256" key="10">
    <source>
        <dbReference type="ARBA" id="ARBA00023201"/>
    </source>
</evidence>
<keyword evidence="6 12" id="KW-1133">Transmembrane helix</keyword>
<keyword evidence="9 12" id="KW-0472">Membrane</keyword>
<protein>
    <submittedName>
        <fullName evidence="14">Sodium-coupled monocarboxylate transporter 2</fullName>
    </submittedName>
</protein>
<proteinExistence type="inferred from homology"/>
<evidence type="ECO:0000256" key="4">
    <source>
        <dbReference type="ARBA" id="ARBA00022475"/>
    </source>
</evidence>
<accession>A0AAJ7PB06</accession>
<keyword evidence="3" id="KW-0813">Transport</keyword>
<feature type="transmembrane region" description="Helical" evidence="12">
    <location>
        <begin position="440"/>
        <end position="462"/>
    </location>
</feature>